<keyword evidence="1" id="KW-0472">Membrane</keyword>
<keyword evidence="3" id="KW-1185">Reference proteome</keyword>
<protein>
    <submittedName>
        <fullName evidence="2">Uncharacterized protein</fullName>
    </submittedName>
</protein>
<dbReference type="AlphaFoldDB" id="A0A1Y2LXS9"/>
<keyword evidence="1" id="KW-0812">Transmembrane</keyword>
<feature type="transmembrane region" description="Helical" evidence="1">
    <location>
        <begin position="30"/>
        <end position="53"/>
    </location>
</feature>
<reference evidence="2 3" key="1">
    <citation type="journal article" date="2017" name="Genome Announc.">
        <title>Genome sequence of the saprophytic ascomycete Epicoccum nigrum ICMP 19927 strain isolated from New Zealand.</title>
        <authorList>
            <person name="Fokin M."/>
            <person name="Fleetwood D."/>
            <person name="Weir B.S."/>
            <person name="Villas-Boas S.G."/>
        </authorList>
    </citation>
    <scope>NUCLEOTIDE SEQUENCE [LARGE SCALE GENOMIC DNA]</scope>
    <source>
        <strain evidence="2 3">ICMP 19927</strain>
    </source>
</reference>
<accession>A0A1Y2LXS9</accession>
<sequence length="107" mass="12338">MHSSLCEFDCNISAAMLQVLSVNPDLSSPLIFRFYIFSFFFFVPSFCHLGNLLSFHGSSTSHLFLCLKTRVGEWYNSHRLRKSQRFATYIDINSSTQKDDFEHATAL</sequence>
<name>A0A1Y2LXS9_EPING</name>
<dbReference type="Proteomes" id="UP000193240">
    <property type="component" value="Unassembled WGS sequence"/>
</dbReference>
<gene>
    <name evidence="2" type="ORF">B5807_06973</name>
</gene>
<dbReference type="EMBL" id="KZ107845">
    <property type="protein sequence ID" value="OSS48650.1"/>
    <property type="molecule type" value="Genomic_DNA"/>
</dbReference>
<evidence type="ECO:0000313" key="3">
    <source>
        <dbReference type="Proteomes" id="UP000193240"/>
    </source>
</evidence>
<evidence type="ECO:0000256" key="1">
    <source>
        <dbReference type="SAM" id="Phobius"/>
    </source>
</evidence>
<evidence type="ECO:0000313" key="2">
    <source>
        <dbReference type="EMBL" id="OSS48650.1"/>
    </source>
</evidence>
<dbReference type="InParanoid" id="A0A1Y2LXS9"/>
<proteinExistence type="predicted"/>
<organism evidence="2 3">
    <name type="scientific">Epicoccum nigrum</name>
    <name type="common">Soil fungus</name>
    <name type="synonym">Epicoccum purpurascens</name>
    <dbReference type="NCBI Taxonomy" id="105696"/>
    <lineage>
        <taxon>Eukaryota</taxon>
        <taxon>Fungi</taxon>
        <taxon>Dikarya</taxon>
        <taxon>Ascomycota</taxon>
        <taxon>Pezizomycotina</taxon>
        <taxon>Dothideomycetes</taxon>
        <taxon>Pleosporomycetidae</taxon>
        <taxon>Pleosporales</taxon>
        <taxon>Pleosporineae</taxon>
        <taxon>Didymellaceae</taxon>
        <taxon>Epicoccum</taxon>
    </lineage>
</organism>
<keyword evidence="1" id="KW-1133">Transmembrane helix</keyword>